<comment type="caution">
    <text evidence="1">The sequence shown here is derived from an EMBL/GenBank/DDBJ whole genome shotgun (WGS) entry which is preliminary data.</text>
</comment>
<evidence type="ECO:0000313" key="1">
    <source>
        <dbReference type="EMBL" id="KAK9759230.1"/>
    </source>
</evidence>
<sequence length="115" mass="13019">MHLGATGEIPHKLAENLQHLGIRPGEFATSRNQARYVYPNADGSPLKHLQYSQIRTWRPRGLTETLSTLKLTTQYGISATEFTRLAMRILASRSRTSKTQFKAVNRKIIIIAPQM</sequence>
<protein>
    <submittedName>
        <fullName evidence="1">Uncharacterized protein</fullName>
    </submittedName>
</protein>
<dbReference type="AlphaFoldDB" id="A0AAW1NKB2"/>
<dbReference type="EMBL" id="JASPKY010000001">
    <property type="protein sequence ID" value="KAK9759230.1"/>
    <property type="molecule type" value="Genomic_DNA"/>
</dbReference>
<proteinExistence type="predicted"/>
<keyword evidence="2" id="KW-1185">Reference proteome</keyword>
<name>A0AAW1NKB2_POPJA</name>
<gene>
    <name evidence="1" type="ORF">QE152_g152</name>
</gene>
<reference evidence="1 2" key="1">
    <citation type="journal article" date="2024" name="BMC Genomics">
        <title>De novo assembly and annotation of Popillia japonica's genome with initial clues to its potential as an invasive pest.</title>
        <authorList>
            <person name="Cucini C."/>
            <person name="Boschi S."/>
            <person name="Funari R."/>
            <person name="Cardaioli E."/>
            <person name="Iannotti N."/>
            <person name="Marturano G."/>
            <person name="Paoli F."/>
            <person name="Bruttini M."/>
            <person name="Carapelli A."/>
            <person name="Frati F."/>
            <person name="Nardi F."/>
        </authorList>
    </citation>
    <scope>NUCLEOTIDE SEQUENCE [LARGE SCALE GENOMIC DNA]</scope>
    <source>
        <strain evidence="1">DMR45628</strain>
    </source>
</reference>
<dbReference type="Proteomes" id="UP001458880">
    <property type="component" value="Unassembled WGS sequence"/>
</dbReference>
<accession>A0AAW1NKB2</accession>
<evidence type="ECO:0000313" key="2">
    <source>
        <dbReference type="Proteomes" id="UP001458880"/>
    </source>
</evidence>
<organism evidence="1 2">
    <name type="scientific">Popillia japonica</name>
    <name type="common">Japanese beetle</name>
    <dbReference type="NCBI Taxonomy" id="7064"/>
    <lineage>
        <taxon>Eukaryota</taxon>
        <taxon>Metazoa</taxon>
        <taxon>Ecdysozoa</taxon>
        <taxon>Arthropoda</taxon>
        <taxon>Hexapoda</taxon>
        <taxon>Insecta</taxon>
        <taxon>Pterygota</taxon>
        <taxon>Neoptera</taxon>
        <taxon>Endopterygota</taxon>
        <taxon>Coleoptera</taxon>
        <taxon>Polyphaga</taxon>
        <taxon>Scarabaeiformia</taxon>
        <taxon>Scarabaeidae</taxon>
        <taxon>Rutelinae</taxon>
        <taxon>Popillia</taxon>
    </lineage>
</organism>